<sequence length="173" mass="18861">MRDVVDFHRLKSSGRACCNGTSRETQFIGPGKLDLMIYYVAAGGWNQGSGQGMIRRKSAVSTLSFGETTSAGARVEKTFCGAAYLLTARATGSRPAVENQRGAQKSAEQLQIDTGAGWRLLSSSTSPVHNLLGEETKNTINAYARSCSWDTTLRNGFQCRAWACKIRDRDSLR</sequence>
<evidence type="ECO:0000313" key="2">
    <source>
        <dbReference type="Proteomes" id="UP001281614"/>
    </source>
</evidence>
<keyword evidence="2" id="KW-1185">Reference proteome</keyword>
<name>A0AAD9XXW6_COLKA</name>
<protein>
    <submittedName>
        <fullName evidence="1">Uncharacterized protein</fullName>
    </submittedName>
</protein>
<evidence type="ECO:0000313" key="1">
    <source>
        <dbReference type="EMBL" id="KAK2730311.1"/>
    </source>
</evidence>
<proteinExistence type="predicted"/>
<reference evidence="1" key="1">
    <citation type="submission" date="2023-02" db="EMBL/GenBank/DDBJ databases">
        <title>Colletotrichum kahawae CIFC_Que2 genome sequencing and assembly.</title>
        <authorList>
            <person name="Baroncelli R."/>
        </authorList>
    </citation>
    <scope>NUCLEOTIDE SEQUENCE</scope>
    <source>
        <strain evidence="1">CIFC_Que2</strain>
    </source>
</reference>
<comment type="caution">
    <text evidence="1">The sequence shown here is derived from an EMBL/GenBank/DDBJ whole genome shotgun (WGS) entry which is preliminary data.</text>
</comment>
<accession>A0AAD9XXW6</accession>
<organism evidence="1 2">
    <name type="scientific">Colletotrichum kahawae</name>
    <name type="common">Coffee berry disease fungus</name>
    <dbReference type="NCBI Taxonomy" id="34407"/>
    <lineage>
        <taxon>Eukaryota</taxon>
        <taxon>Fungi</taxon>
        <taxon>Dikarya</taxon>
        <taxon>Ascomycota</taxon>
        <taxon>Pezizomycotina</taxon>
        <taxon>Sordariomycetes</taxon>
        <taxon>Hypocreomycetidae</taxon>
        <taxon>Glomerellales</taxon>
        <taxon>Glomerellaceae</taxon>
        <taxon>Colletotrichum</taxon>
        <taxon>Colletotrichum gloeosporioides species complex</taxon>
    </lineage>
</organism>
<dbReference type="EMBL" id="VYYT01000677">
    <property type="protein sequence ID" value="KAK2730311.1"/>
    <property type="molecule type" value="Genomic_DNA"/>
</dbReference>
<gene>
    <name evidence="1" type="ORF">CKAH01_09558</name>
</gene>
<dbReference type="Proteomes" id="UP001281614">
    <property type="component" value="Unassembled WGS sequence"/>
</dbReference>
<dbReference type="AlphaFoldDB" id="A0AAD9XXW6"/>